<gene>
    <name evidence="14" type="ORF">CLV91_1579</name>
</gene>
<organism evidence="14 15">
    <name type="scientific">Maribacter vaceletii</name>
    <dbReference type="NCBI Taxonomy" id="1206816"/>
    <lineage>
        <taxon>Bacteria</taxon>
        <taxon>Pseudomonadati</taxon>
        <taxon>Bacteroidota</taxon>
        <taxon>Flavobacteriia</taxon>
        <taxon>Flavobacteriales</taxon>
        <taxon>Flavobacteriaceae</taxon>
        <taxon>Maribacter</taxon>
    </lineage>
</organism>
<keyword evidence="5" id="KW-0597">Phosphoprotein</keyword>
<keyword evidence="15" id="KW-1185">Reference proteome</keyword>
<dbReference type="EMBL" id="RBIQ01000008">
    <property type="protein sequence ID" value="RKR12868.1"/>
    <property type="molecule type" value="Genomic_DNA"/>
</dbReference>
<feature type="transmembrane region" description="Helical" evidence="12">
    <location>
        <begin position="12"/>
        <end position="32"/>
    </location>
</feature>
<protein>
    <recommendedName>
        <fullName evidence="3">histidine kinase</fullName>
        <ecNumber evidence="3">2.7.13.3</ecNumber>
    </recommendedName>
</protein>
<dbReference type="InterPro" id="IPR003661">
    <property type="entry name" value="HisK_dim/P_dom"/>
</dbReference>
<dbReference type="CDD" id="cd00082">
    <property type="entry name" value="HisKA"/>
    <property type="match status" value="1"/>
</dbReference>
<dbReference type="GO" id="GO:0005524">
    <property type="term" value="F:ATP binding"/>
    <property type="evidence" value="ECO:0007669"/>
    <property type="project" value="UniProtKB-KW"/>
</dbReference>
<dbReference type="RefSeq" id="WP_121065993.1">
    <property type="nucleotide sequence ID" value="NZ_RBIQ01000008.1"/>
</dbReference>
<comment type="caution">
    <text evidence="14">The sequence shown here is derived from an EMBL/GenBank/DDBJ whole genome shotgun (WGS) entry which is preliminary data.</text>
</comment>
<dbReference type="GO" id="GO:0005886">
    <property type="term" value="C:plasma membrane"/>
    <property type="evidence" value="ECO:0007669"/>
    <property type="project" value="UniProtKB-SubCell"/>
</dbReference>
<dbReference type="Gene3D" id="1.25.40.10">
    <property type="entry name" value="Tetratricopeptide repeat domain"/>
    <property type="match status" value="2"/>
</dbReference>
<evidence type="ECO:0000256" key="1">
    <source>
        <dbReference type="ARBA" id="ARBA00000085"/>
    </source>
</evidence>
<dbReference type="SUPFAM" id="SSF55874">
    <property type="entry name" value="ATPase domain of HSP90 chaperone/DNA topoisomerase II/histidine kinase"/>
    <property type="match status" value="1"/>
</dbReference>
<dbReference type="OrthoDB" id="9810447at2"/>
<dbReference type="PRINTS" id="PR00344">
    <property type="entry name" value="BCTRLSENSOR"/>
</dbReference>
<feature type="domain" description="Histidine kinase" evidence="13">
    <location>
        <begin position="471"/>
        <end position="683"/>
    </location>
</feature>
<keyword evidence="6" id="KW-0808">Transferase</keyword>
<evidence type="ECO:0000313" key="14">
    <source>
        <dbReference type="EMBL" id="RKR12868.1"/>
    </source>
</evidence>
<dbReference type="InterPro" id="IPR011990">
    <property type="entry name" value="TPR-like_helical_dom_sf"/>
</dbReference>
<dbReference type="PROSITE" id="PS50109">
    <property type="entry name" value="HIS_KIN"/>
    <property type="match status" value="1"/>
</dbReference>
<evidence type="ECO:0000256" key="7">
    <source>
        <dbReference type="ARBA" id="ARBA00022741"/>
    </source>
</evidence>
<dbReference type="AlphaFoldDB" id="A0A495E7F3"/>
<dbReference type="GO" id="GO:0000155">
    <property type="term" value="F:phosphorelay sensor kinase activity"/>
    <property type="evidence" value="ECO:0007669"/>
    <property type="project" value="InterPro"/>
</dbReference>
<dbReference type="EC" id="2.7.13.3" evidence="3"/>
<keyword evidence="9" id="KW-0067">ATP-binding</keyword>
<proteinExistence type="predicted"/>
<dbReference type="Pfam" id="PF02518">
    <property type="entry name" value="HATPase_c"/>
    <property type="match status" value="1"/>
</dbReference>
<dbReference type="SUPFAM" id="SSF48452">
    <property type="entry name" value="TPR-like"/>
    <property type="match status" value="1"/>
</dbReference>
<keyword evidence="8 14" id="KW-0418">Kinase</keyword>
<evidence type="ECO:0000256" key="5">
    <source>
        <dbReference type="ARBA" id="ARBA00022553"/>
    </source>
</evidence>
<evidence type="ECO:0000256" key="6">
    <source>
        <dbReference type="ARBA" id="ARBA00022679"/>
    </source>
</evidence>
<dbReference type="Proteomes" id="UP000269412">
    <property type="component" value="Unassembled WGS sequence"/>
</dbReference>
<keyword evidence="7" id="KW-0547">Nucleotide-binding</keyword>
<evidence type="ECO:0000256" key="11">
    <source>
        <dbReference type="ARBA" id="ARBA00023136"/>
    </source>
</evidence>
<evidence type="ECO:0000313" key="15">
    <source>
        <dbReference type="Proteomes" id="UP000269412"/>
    </source>
</evidence>
<reference evidence="14 15" key="1">
    <citation type="submission" date="2018-10" db="EMBL/GenBank/DDBJ databases">
        <title>Genomic Encyclopedia of Archaeal and Bacterial Type Strains, Phase II (KMG-II): from individual species to whole genera.</title>
        <authorList>
            <person name="Goeker M."/>
        </authorList>
    </citation>
    <scope>NUCLEOTIDE SEQUENCE [LARGE SCALE GENOMIC DNA]</scope>
    <source>
        <strain evidence="14 15">DSM 25230</strain>
    </source>
</reference>
<evidence type="ECO:0000256" key="2">
    <source>
        <dbReference type="ARBA" id="ARBA00004236"/>
    </source>
</evidence>
<dbReference type="Gene3D" id="3.30.565.10">
    <property type="entry name" value="Histidine kinase-like ATPase, C-terminal domain"/>
    <property type="match status" value="1"/>
</dbReference>
<evidence type="ECO:0000256" key="4">
    <source>
        <dbReference type="ARBA" id="ARBA00022475"/>
    </source>
</evidence>
<dbReference type="InterPro" id="IPR019734">
    <property type="entry name" value="TPR_rpt"/>
</dbReference>
<evidence type="ECO:0000256" key="3">
    <source>
        <dbReference type="ARBA" id="ARBA00012438"/>
    </source>
</evidence>
<dbReference type="FunFam" id="3.30.565.10:FF:000023">
    <property type="entry name" value="PAS domain-containing sensor histidine kinase"/>
    <property type="match status" value="1"/>
</dbReference>
<evidence type="ECO:0000259" key="13">
    <source>
        <dbReference type="PROSITE" id="PS50109"/>
    </source>
</evidence>
<keyword evidence="10" id="KW-0902">Two-component regulatory system</keyword>
<keyword evidence="4" id="KW-1003">Cell membrane</keyword>
<evidence type="ECO:0000256" key="10">
    <source>
        <dbReference type="ARBA" id="ARBA00023012"/>
    </source>
</evidence>
<keyword evidence="12" id="KW-0812">Transmembrane</keyword>
<dbReference type="SUPFAM" id="SSF47384">
    <property type="entry name" value="Homodimeric domain of signal transducing histidine kinase"/>
    <property type="match status" value="1"/>
</dbReference>
<dbReference type="SMART" id="SM00387">
    <property type="entry name" value="HATPase_c"/>
    <property type="match status" value="1"/>
</dbReference>
<dbReference type="InterPro" id="IPR003594">
    <property type="entry name" value="HATPase_dom"/>
</dbReference>
<dbReference type="InterPro" id="IPR036890">
    <property type="entry name" value="HATPase_C_sf"/>
</dbReference>
<comment type="subcellular location">
    <subcellularLocation>
        <location evidence="2">Cell membrane</location>
    </subcellularLocation>
</comment>
<accession>A0A495E7F3</accession>
<keyword evidence="12" id="KW-1133">Transmembrane helix</keyword>
<feature type="transmembrane region" description="Helical" evidence="12">
    <location>
        <begin position="412"/>
        <end position="431"/>
    </location>
</feature>
<dbReference type="PANTHER" id="PTHR43547">
    <property type="entry name" value="TWO-COMPONENT HISTIDINE KINASE"/>
    <property type="match status" value="1"/>
</dbReference>
<evidence type="ECO:0000256" key="12">
    <source>
        <dbReference type="SAM" id="Phobius"/>
    </source>
</evidence>
<dbReference type="Gene3D" id="1.10.287.130">
    <property type="match status" value="1"/>
</dbReference>
<dbReference type="SMART" id="SM00028">
    <property type="entry name" value="TPR"/>
    <property type="match status" value="5"/>
</dbReference>
<evidence type="ECO:0000256" key="8">
    <source>
        <dbReference type="ARBA" id="ARBA00022777"/>
    </source>
</evidence>
<name>A0A495E7F3_9FLAO</name>
<dbReference type="InterPro" id="IPR036097">
    <property type="entry name" value="HisK_dim/P_sf"/>
</dbReference>
<comment type="catalytic activity">
    <reaction evidence="1">
        <text>ATP + protein L-histidine = ADP + protein N-phospho-L-histidine.</text>
        <dbReference type="EC" id="2.7.13.3"/>
    </reaction>
</comment>
<sequence length="685" mass="78730">MNNLKDFLKSLLYIKIFFWFFIFNTSSIYSQINNIKKDSLLNLIKEQENKKDFTVKDTVYINLLNKLAIEYTYSTSDTLLTLSNSILEYSNSINYDKGKGFAYIGLSNYYLEKGKDTLVFKYLKNAKKIALKTKDTSLLLEISNHLAIEYDHTGDSSKALKEYLKGKILAEKIENKQYLLTIYQNIAVTYSHKKLYRRALKYFNKANVLATKINDSTSIGITMCNMTRAYIGLNKLGQATTSINKGIKIVEDNDLYEWLGYAFMLKGDILLNEKKYDDALIWYKKSEPIQLSTNYDIGVMDLYNSMAKLYIEKNNIALGKEFAIKACNLAEEIRYPIGISKSAENLSLIYEKLNDDTNALKYHRLFKKMSDSLSKNEQVIGIALLDIENQHKKEQRKLINENKTKVNKQKNLLYFSLITLFILFVIASLIIKNLTTQKKLSEALKVKNEILAFNEQELKKINTTKDKLFSIIGHDLRGPITSLKQLLEATEEETVIKRFIPKLKNDVEHIHFTLNNLLTWGHTQMQGSKVFSKKINLNEIADNNVKLFSDRINKKELNVSIELPKNSNAFADEDHIDLVFRNILNNAIKFTPIGGSIKISTAHTNKEVQIYITDTGKGIKKEDINKLFNERKHFSTYGTSNEKGTGLGLSLCKEMIELNHGKIWVKSKENKGSTFAFSIPNYKKE</sequence>
<evidence type="ECO:0000256" key="9">
    <source>
        <dbReference type="ARBA" id="ARBA00022840"/>
    </source>
</evidence>
<keyword evidence="11 12" id="KW-0472">Membrane</keyword>
<dbReference type="PANTHER" id="PTHR43547:SF2">
    <property type="entry name" value="HYBRID SIGNAL TRANSDUCTION HISTIDINE KINASE C"/>
    <property type="match status" value="1"/>
</dbReference>
<dbReference type="InterPro" id="IPR004358">
    <property type="entry name" value="Sig_transdc_His_kin-like_C"/>
</dbReference>
<dbReference type="InterPro" id="IPR005467">
    <property type="entry name" value="His_kinase_dom"/>
</dbReference>